<accession>A0A0E9VBU6</accession>
<organism evidence="1">
    <name type="scientific">Anguilla anguilla</name>
    <name type="common">European freshwater eel</name>
    <name type="synonym">Muraena anguilla</name>
    <dbReference type="NCBI Taxonomy" id="7936"/>
    <lineage>
        <taxon>Eukaryota</taxon>
        <taxon>Metazoa</taxon>
        <taxon>Chordata</taxon>
        <taxon>Craniata</taxon>
        <taxon>Vertebrata</taxon>
        <taxon>Euteleostomi</taxon>
        <taxon>Actinopterygii</taxon>
        <taxon>Neopterygii</taxon>
        <taxon>Teleostei</taxon>
        <taxon>Anguilliformes</taxon>
        <taxon>Anguillidae</taxon>
        <taxon>Anguilla</taxon>
    </lineage>
</organism>
<dbReference type="AlphaFoldDB" id="A0A0E9VBU6"/>
<dbReference type="EMBL" id="GBXM01033091">
    <property type="protein sequence ID" value="JAH75486.1"/>
    <property type="molecule type" value="Transcribed_RNA"/>
</dbReference>
<evidence type="ECO:0000313" key="1">
    <source>
        <dbReference type="EMBL" id="JAH75486.1"/>
    </source>
</evidence>
<protein>
    <submittedName>
        <fullName evidence="1">Uncharacterized protein</fullName>
    </submittedName>
</protein>
<sequence length="25" mass="2768">MAVTTRRAVLNCQNLSIDQILVLVP</sequence>
<proteinExistence type="predicted"/>
<name>A0A0E9VBU6_ANGAN</name>
<reference evidence="1" key="1">
    <citation type="submission" date="2014-11" db="EMBL/GenBank/DDBJ databases">
        <authorList>
            <person name="Amaro Gonzalez C."/>
        </authorList>
    </citation>
    <scope>NUCLEOTIDE SEQUENCE</scope>
</reference>
<reference evidence="1" key="2">
    <citation type="journal article" date="2015" name="Fish Shellfish Immunol.">
        <title>Early steps in the European eel (Anguilla anguilla)-Vibrio vulnificus interaction in the gills: Role of the RtxA13 toxin.</title>
        <authorList>
            <person name="Callol A."/>
            <person name="Pajuelo D."/>
            <person name="Ebbesson L."/>
            <person name="Teles M."/>
            <person name="MacKenzie S."/>
            <person name="Amaro C."/>
        </authorList>
    </citation>
    <scope>NUCLEOTIDE SEQUENCE</scope>
</reference>